<evidence type="ECO:0000313" key="9">
    <source>
        <dbReference type="Proteomes" id="UP000504609"/>
    </source>
</evidence>
<keyword evidence="9" id="KW-1185">Reference proteome</keyword>
<feature type="transmembrane region" description="Helical" evidence="8">
    <location>
        <begin position="330"/>
        <end position="350"/>
    </location>
</feature>
<dbReference type="CDD" id="cd17484">
    <property type="entry name" value="MFS_FBT"/>
    <property type="match status" value="1"/>
</dbReference>
<feature type="transmembrane region" description="Helical" evidence="8">
    <location>
        <begin position="117"/>
        <end position="135"/>
    </location>
</feature>
<feature type="transmembrane region" description="Helical" evidence="8">
    <location>
        <begin position="433"/>
        <end position="455"/>
    </location>
</feature>
<reference evidence="10 11" key="1">
    <citation type="submission" date="2025-04" db="UniProtKB">
        <authorList>
            <consortium name="RefSeq"/>
        </authorList>
    </citation>
    <scope>IDENTIFICATION</scope>
    <source>
        <tissue evidence="10 11">Young leaves</tissue>
    </source>
</reference>
<evidence type="ECO:0000256" key="4">
    <source>
        <dbReference type="ARBA" id="ARBA00022692"/>
    </source>
</evidence>
<evidence type="ECO:0000313" key="11">
    <source>
        <dbReference type="RefSeq" id="XP_022951180.1"/>
    </source>
</evidence>
<dbReference type="RefSeq" id="XP_022951180.1">
    <property type="nucleotide sequence ID" value="XM_023095412.1"/>
</dbReference>
<feature type="transmembrane region" description="Helical" evidence="8">
    <location>
        <begin position="182"/>
        <end position="204"/>
    </location>
</feature>
<evidence type="ECO:0000313" key="12">
    <source>
        <dbReference type="RefSeq" id="XP_022951182.1"/>
    </source>
</evidence>
<feature type="transmembrane region" description="Helical" evidence="8">
    <location>
        <begin position="299"/>
        <end position="318"/>
    </location>
</feature>
<dbReference type="GeneID" id="111454103"/>
<evidence type="ECO:0000256" key="1">
    <source>
        <dbReference type="ARBA" id="ARBA00004141"/>
    </source>
</evidence>
<dbReference type="SUPFAM" id="SSF103473">
    <property type="entry name" value="MFS general substrate transporter"/>
    <property type="match status" value="1"/>
</dbReference>
<evidence type="ECO:0000256" key="3">
    <source>
        <dbReference type="ARBA" id="ARBA00022448"/>
    </source>
</evidence>
<evidence type="ECO:0000256" key="5">
    <source>
        <dbReference type="ARBA" id="ARBA00022989"/>
    </source>
</evidence>
<dbReference type="GO" id="GO:0016020">
    <property type="term" value="C:membrane"/>
    <property type="evidence" value="ECO:0007669"/>
    <property type="project" value="UniProtKB-SubCell"/>
</dbReference>
<feature type="transmembrane region" description="Helical" evidence="8">
    <location>
        <begin position="41"/>
        <end position="63"/>
    </location>
</feature>
<evidence type="ECO:0000313" key="10">
    <source>
        <dbReference type="RefSeq" id="XP_022951179.1"/>
    </source>
</evidence>
<dbReference type="InterPro" id="IPR004324">
    <property type="entry name" value="FBT"/>
</dbReference>
<feature type="compositionally biased region" description="Basic and acidic residues" evidence="7">
    <location>
        <begin position="1"/>
        <end position="11"/>
    </location>
</feature>
<dbReference type="RefSeq" id="XP_022951182.1">
    <property type="nucleotide sequence ID" value="XM_023095414.1"/>
</dbReference>
<feature type="transmembrane region" description="Helical" evidence="8">
    <location>
        <begin position="398"/>
        <end position="421"/>
    </location>
</feature>
<feature type="transmembrane region" description="Helical" evidence="8">
    <location>
        <begin position="141"/>
        <end position="161"/>
    </location>
</feature>
<evidence type="ECO:0000256" key="7">
    <source>
        <dbReference type="SAM" id="MobiDB-lite"/>
    </source>
</evidence>
<keyword evidence="5 8" id="KW-1133">Transmembrane helix</keyword>
<evidence type="ECO:0000256" key="8">
    <source>
        <dbReference type="SAM" id="Phobius"/>
    </source>
</evidence>
<gene>
    <name evidence="10 11 12" type="primary">LOC111454103</name>
</gene>
<dbReference type="InterPro" id="IPR039309">
    <property type="entry name" value="BT1"/>
</dbReference>
<dbReference type="Proteomes" id="UP000504609">
    <property type="component" value="Unplaced"/>
</dbReference>
<feature type="region of interest" description="Disordered" evidence="7">
    <location>
        <begin position="1"/>
        <end position="22"/>
    </location>
</feature>
<keyword evidence="6 8" id="KW-0472">Membrane</keyword>
<dbReference type="RefSeq" id="XP_022951179.1">
    <property type="nucleotide sequence ID" value="XM_023095411.1"/>
</dbReference>
<dbReference type="PANTHER" id="PTHR31585:SF6">
    <property type="entry name" value="FOLATE-BIOPTERIN TRANSPORTER 2-RELATED"/>
    <property type="match status" value="1"/>
</dbReference>
<dbReference type="PANTHER" id="PTHR31585">
    <property type="entry name" value="FOLATE-BIOPTERIN TRANSPORTER 1, CHLOROPLASTIC"/>
    <property type="match status" value="1"/>
</dbReference>
<evidence type="ECO:0000256" key="6">
    <source>
        <dbReference type="ARBA" id="ARBA00023136"/>
    </source>
</evidence>
<keyword evidence="3" id="KW-0813">Transport</keyword>
<protein>
    <submittedName>
        <fullName evidence="10 11">Probable folate-biopterin transporter 2</fullName>
    </submittedName>
</protein>
<accession>A0A6J1GHZ0</accession>
<evidence type="ECO:0000256" key="2">
    <source>
        <dbReference type="ARBA" id="ARBA00007015"/>
    </source>
</evidence>
<sequence>MVEEEKLKVSAEDLEEDEPQGESGGCIGMALYWFKVLVAEMHWSFVLGVVIVYGISQGLGGALNRVATKYYMKDVQKVQPSGAQFYSGITSIPWMVKPIWGLFTDLVPIFGYHRRPYFVFAGLLGVISLLSLSLLENLHLPLAILLLTVGSAGVAIADVTIDACVAQNSSFHPTLAADLQSLCALSSSIGALLGFSISGIFVHLIGPKGVYGLLAIPGGLVLLVGLLLNEPHMPNFNYRQVSDKFVSAGKAMWTTLKIPNVWRPCLYMYLSLALCLDINEGLFYWYTDSKDGPKFSQENVGFIFSIGSVGSLLGALLYQYVLKDHQFRDLLFWTQLIFSLSGMLDFLLVLRLNLKFGLPDYLFIVIDESVHQLVNRLKWMPLLVLSSKLCPRGIEGTFFALLMSIDNVGLLSASWGGGFLLHILNVTRTKFDNLWLAILIRNFLRLAPLCMLFLVPRGDSNSSILITELPSSDIDTEVSEANNIELVSLVNGIDIDNQKEAF</sequence>
<feature type="transmembrane region" description="Helical" evidence="8">
    <location>
        <begin position="210"/>
        <end position="229"/>
    </location>
</feature>
<name>A0A6J1GHZ0_CUCMO</name>
<comment type="subcellular location">
    <subcellularLocation>
        <location evidence="1">Membrane</location>
        <topology evidence="1">Multi-pass membrane protein</topology>
    </subcellularLocation>
</comment>
<comment type="similarity">
    <text evidence="2">Belongs to the major facilitator superfamily. Folate-biopterin transporter (TC 2.A.71) family.</text>
</comment>
<feature type="transmembrane region" description="Helical" evidence="8">
    <location>
        <begin position="266"/>
        <end position="287"/>
    </location>
</feature>
<dbReference type="InterPro" id="IPR036259">
    <property type="entry name" value="MFS_trans_sf"/>
</dbReference>
<proteinExistence type="inferred from homology"/>
<dbReference type="KEGG" id="cmos:111454103"/>
<dbReference type="AlphaFoldDB" id="A0A6J1GHZ0"/>
<keyword evidence="4 8" id="KW-0812">Transmembrane</keyword>
<dbReference type="Pfam" id="PF03092">
    <property type="entry name" value="BT1"/>
    <property type="match status" value="1"/>
</dbReference>
<organism evidence="9 11">
    <name type="scientific">Cucurbita moschata</name>
    <name type="common">Winter crookneck squash</name>
    <name type="synonym">Cucurbita pepo var. moschata</name>
    <dbReference type="NCBI Taxonomy" id="3662"/>
    <lineage>
        <taxon>Eukaryota</taxon>
        <taxon>Viridiplantae</taxon>
        <taxon>Streptophyta</taxon>
        <taxon>Embryophyta</taxon>
        <taxon>Tracheophyta</taxon>
        <taxon>Spermatophyta</taxon>
        <taxon>Magnoliopsida</taxon>
        <taxon>eudicotyledons</taxon>
        <taxon>Gunneridae</taxon>
        <taxon>Pentapetalae</taxon>
        <taxon>rosids</taxon>
        <taxon>fabids</taxon>
        <taxon>Cucurbitales</taxon>
        <taxon>Cucurbitaceae</taxon>
        <taxon>Cucurbiteae</taxon>
        <taxon>Cucurbita</taxon>
    </lineage>
</organism>
<dbReference type="NCBIfam" id="TIGR00788">
    <property type="entry name" value="fbt"/>
    <property type="match status" value="1"/>
</dbReference>
<dbReference type="Gene3D" id="1.20.1250.20">
    <property type="entry name" value="MFS general substrate transporter like domains"/>
    <property type="match status" value="1"/>
</dbReference>